<dbReference type="EMBL" id="SJPH01000002">
    <property type="protein sequence ID" value="TWT47539.1"/>
    <property type="molecule type" value="Genomic_DNA"/>
</dbReference>
<dbReference type="Gene3D" id="3.40.50.1110">
    <property type="entry name" value="SGNH hydrolase"/>
    <property type="match status" value="1"/>
</dbReference>
<feature type="chain" id="PRO_5022667615" description="PEP-CTERM protein-sorting domain-containing protein" evidence="1">
    <location>
        <begin position="21"/>
        <end position="296"/>
    </location>
</feature>
<dbReference type="InterPro" id="IPR036514">
    <property type="entry name" value="SGNH_hydro_sf"/>
</dbReference>
<evidence type="ECO:0000313" key="2">
    <source>
        <dbReference type="EMBL" id="TWT47539.1"/>
    </source>
</evidence>
<reference evidence="2 3" key="1">
    <citation type="submission" date="2019-02" db="EMBL/GenBank/DDBJ databases">
        <title>Deep-cultivation of Planctomycetes and their phenomic and genomic characterization uncovers novel biology.</title>
        <authorList>
            <person name="Wiegand S."/>
            <person name="Jogler M."/>
            <person name="Boedeker C."/>
            <person name="Pinto D."/>
            <person name="Vollmers J."/>
            <person name="Rivas-Marin E."/>
            <person name="Kohn T."/>
            <person name="Peeters S.H."/>
            <person name="Heuer A."/>
            <person name="Rast P."/>
            <person name="Oberbeckmann S."/>
            <person name="Bunk B."/>
            <person name="Jeske O."/>
            <person name="Meyerdierks A."/>
            <person name="Storesund J.E."/>
            <person name="Kallscheuer N."/>
            <person name="Luecker S."/>
            <person name="Lage O.M."/>
            <person name="Pohl T."/>
            <person name="Merkel B.J."/>
            <person name="Hornburger P."/>
            <person name="Mueller R.-W."/>
            <person name="Bruemmer F."/>
            <person name="Labrenz M."/>
            <person name="Spormann A.M."/>
            <person name="Op Den Camp H."/>
            <person name="Overmann J."/>
            <person name="Amann R."/>
            <person name="Jetten M.S.M."/>
            <person name="Mascher T."/>
            <person name="Medema M.H."/>
            <person name="Devos D.P."/>
            <person name="Kaster A.-K."/>
            <person name="Ovreas L."/>
            <person name="Rohde M."/>
            <person name="Galperin M.Y."/>
            <person name="Jogler C."/>
        </authorList>
    </citation>
    <scope>NUCLEOTIDE SEQUENCE [LARGE SCALE GENOMIC DNA]</scope>
    <source>
        <strain evidence="2 3">Pla111</strain>
    </source>
</reference>
<keyword evidence="3" id="KW-1185">Reference proteome</keyword>
<organism evidence="2 3">
    <name type="scientific">Botrimarina hoheduenensis</name>
    <dbReference type="NCBI Taxonomy" id="2528000"/>
    <lineage>
        <taxon>Bacteria</taxon>
        <taxon>Pseudomonadati</taxon>
        <taxon>Planctomycetota</taxon>
        <taxon>Planctomycetia</taxon>
        <taxon>Pirellulales</taxon>
        <taxon>Lacipirellulaceae</taxon>
        <taxon>Botrimarina</taxon>
    </lineage>
</organism>
<dbReference type="AlphaFoldDB" id="A0A5C5WBS5"/>
<comment type="caution">
    <text evidence="2">The sequence shown here is derived from an EMBL/GenBank/DDBJ whole genome shotgun (WGS) entry which is preliminary data.</text>
</comment>
<proteinExistence type="predicted"/>
<feature type="signal peptide" evidence="1">
    <location>
        <begin position="1"/>
        <end position="20"/>
    </location>
</feature>
<evidence type="ECO:0000256" key="1">
    <source>
        <dbReference type="SAM" id="SignalP"/>
    </source>
</evidence>
<keyword evidence="1" id="KW-0732">Signal</keyword>
<evidence type="ECO:0000313" key="3">
    <source>
        <dbReference type="Proteomes" id="UP000318995"/>
    </source>
</evidence>
<protein>
    <recommendedName>
        <fullName evidence="4">PEP-CTERM protein-sorting domain-containing protein</fullName>
    </recommendedName>
</protein>
<gene>
    <name evidence="2" type="ORF">Pla111_11540</name>
</gene>
<dbReference type="SUPFAM" id="SSF52266">
    <property type="entry name" value="SGNH hydrolase"/>
    <property type="match status" value="1"/>
</dbReference>
<sequence length="296" mass="31101" precursor="true">MNRFCFVAIAALALSHPGIAAGQAKNVLFYGNSFTLGFGSTRSVNALFKDIAIAAGHPAPLVQSAAASGQEIGWHVANNTAAIFTLIPPAQDWDAIVMQEHSTKLTRAYPGPPAFPASVADSQSDIVALYNVAKLRSPDVTPVLYETWARGPGHAFYSGVTPLFADPAEMQAEIRTGYDALQSALNTATGDERALIAPVGDAWEAAGYDRLHANDLWHAQNRGTMLAALVIYGTVYGDVTTSDIDLTSVLSSVGLSAADGMQLTAAADVTLNPIPEPCSVILIVGGAGAVMFMRRR</sequence>
<dbReference type="RefSeq" id="WP_146572226.1">
    <property type="nucleotide sequence ID" value="NZ_SJPH01000002.1"/>
</dbReference>
<dbReference type="OrthoDB" id="7443339at2"/>
<evidence type="ECO:0008006" key="4">
    <source>
        <dbReference type="Google" id="ProtNLM"/>
    </source>
</evidence>
<dbReference type="NCBIfam" id="TIGR02595">
    <property type="entry name" value="PEP_CTERM"/>
    <property type="match status" value="1"/>
</dbReference>
<name>A0A5C5WBS5_9BACT</name>
<dbReference type="Proteomes" id="UP000318995">
    <property type="component" value="Unassembled WGS sequence"/>
</dbReference>
<dbReference type="InterPro" id="IPR013424">
    <property type="entry name" value="Ice-binding_C"/>
</dbReference>
<accession>A0A5C5WBS5</accession>
<dbReference type="GO" id="GO:0016788">
    <property type="term" value="F:hydrolase activity, acting on ester bonds"/>
    <property type="evidence" value="ECO:0007669"/>
    <property type="project" value="UniProtKB-ARBA"/>
</dbReference>